<evidence type="ECO:0008006" key="11">
    <source>
        <dbReference type="Google" id="ProtNLM"/>
    </source>
</evidence>
<feature type="region of interest" description="Disordered" evidence="7">
    <location>
        <begin position="346"/>
        <end position="372"/>
    </location>
</feature>
<dbReference type="Gene3D" id="1.20.1080.10">
    <property type="entry name" value="Glycerol uptake facilitator protein"/>
    <property type="match status" value="1"/>
</dbReference>
<keyword evidence="2" id="KW-0813">Transport</keyword>
<dbReference type="PANTHER" id="PTHR30520:SF6">
    <property type="entry name" value="FORMATE_NITRATE FAMILY TRANSPORTER (EUROFUNG)"/>
    <property type="match status" value="1"/>
</dbReference>
<protein>
    <recommendedName>
        <fullName evidence="11">Formate/nitrite transporter</fullName>
    </recommendedName>
</protein>
<sequence length="476" mass="52880">MSMDDNSYLTTYEAALAVVATAMKKARLRIDVLILNSIIGGLLFSTGGMLHILFRSEFPEVFETNPGVVYILQGLAYPIGLFYVVILGVDLFNSNILFFSTGLCRGAISIFDLLISWFVSWWFNLVGTIFVCYVICHYSGITQTESMVTGTVDITMLKASSSFIETFIKGIAGNFYVCMAIFLQLMAKPLHVKFLMMLLPIFTFVSFGFTHSVADMFMLIMGLINGAPVTVRVLAWKVFLPAALGNIVGGSFFGIVITWYLHIFVIERDREALNLPEYELRDEQPELNQDSRVVRKKKARFDEDVEKIGGGGGEDYDDKSEETQNPEDYDPIPIYDEQSIASRLISRSRTRSSVSTQSAQTRSPKNVFPVYGMGEPLEREKSIAGQLSRTKSNASADAEYLGAQLKRVLSNKAKVSDLESGNPRIITPRSSFTRRVSGSSDVSSARSNSQISPLAKEERDLGDGSLSQENLDRISE</sequence>
<evidence type="ECO:0000256" key="4">
    <source>
        <dbReference type="ARBA" id="ARBA00022989"/>
    </source>
</evidence>
<feature type="compositionally biased region" description="Acidic residues" evidence="7">
    <location>
        <begin position="314"/>
        <end position="330"/>
    </location>
</feature>
<evidence type="ECO:0000256" key="2">
    <source>
        <dbReference type="ARBA" id="ARBA00022448"/>
    </source>
</evidence>
<feature type="transmembrane region" description="Helical" evidence="8">
    <location>
        <begin position="69"/>
        <end position="89"/>
    </location>
</feature>
<comment type="similarity">
    <text evidence="6">Belongs to the FNT transporter (TC 1.A.16) family.</text>
</comment>
<evidence type="ECO:0000256" key="6">
    <source>
        <dbReference type="ARBA" id="ARBA00049660"/>
    </source>
</evidence>
<keyword evidence="5 8" id="KW-0472">Membrane</keyword>
<evidence type="ECO:0000313" key="10">
    <source>
        <dbReference type="Proteomes" id="UP000011777"/>
    </source>
</evidence>
<dbReference type="EMBL" id="AOGT01000297">
    <property type="protein sequence ID" value="EMG50330.1"/>
    <property type="molecule type" value="Genomic_DNA"/>
</dbReference>
<dbReference type="PANTHER" id="PTHR30520">
    <property type="entry name" value="FORMATE TRANSPORTER-RELATED"/>
    <property type="match status" value="1"/>
</dbReference>
<feature type="region of interest" description="Disordered" evidence="7">
    <location>
        <begin position="416"/>
        <end position="476"/>
    </location>
</feature>
<dbReference type="GO" id="GO:0005886">
    <property type="term" value="C:plasma membrane"/>
    <property type="evidence" value="ECO:0007669"/>
    <property type="project" value="TreeGrafter"/>
</dbReference>
<feature type="compositionally biased region" description="Low complexity" evidence="7">
    <location>
        <begin position="437"/>
        <end position="449"/>
    </location>
</feature>
<dbReference type="GO" id="GO:0015707">
    <property type="term" value="P:nitrite transport"/>
    <property type="evidence" value="ECO:0007669"/>
    <property type="project" value="TreeGrafter"/>
</dbReference>
<feature type="transmembrane region" description="Helical" evidence="8">
    <location>
        <begin position="96"/>
        <end position="115"/>
    </location>
</feature>
<proteinExistence type="inferred from homology"/>
<evidence type="ECO:0000256" key="8">
    <source>
        <dbReference type="SAM" id="Phobius"/>
    </source>
</evidence>
<dbReference type="Pfam" id="PF01226">
    <property type="entry name" value="Form_Nir_trans"/>
    <property type="match status" value="1"/>
</dbReference>
<dbReference type="AlphaFoldDB" id="M3K4X4"/>
<evidence type="ECO:0000256" key="5">
    <source>
        <dbReference type="ARBA" id="ARBA00023136"/>
    </source>
</evidence>
<gene>
    <name evidence="9" type="ORF">G210_4629</name>
</gene>
<dbReference type="InterPro" id="IPR023271">
    <property type="entry name" value="Aquaporin-like"/>
</dbReference>
<dbReference type="FunFam" id="1.20.1080.10:FF:000011">
    <property type="entry name" value="Formate family transporter"/>
    <property type="match status" value="1"/>
</dbReference>
<evidence type="ECO:0000256" key="3">
    <source>
        <dbReference type="ARBA" id="ARBA00022692"/>
    </source>
</evidence>
<dbReference type="STRING" id="1245528.M3K4X4"/>
<feature type="region of interest" description="Disordered" evidence="7">
    <location>
        <begin position="304"/>
        <end position="333"/>
    </location>
</feature>
<dbReference type="eggNOG" id="ENOG502QUGF">
    <property type="taxonomic scope" value="Eukaryota"/>
</dbReference>
<feature type="compositionally biased region" description="Low complexity" evidence="7">
    <location>
        <begin position="346"/>
        <end position="363"/>
    </location>
</feature>
<dbReference type="InterPro" id="IPR000292">
    <property type="entry name" value="For/NO2_transpt"/>
</dbReference>
<dbReference type="Proteomes" id="UP000011777">
    <property type="component" value="Unassembled WGS sequence"/>
</dbReference>
<feature type="transmembrane region" description="Helical" evidence="8">
    <location>
        <begin position="121"/>
        <end position="141"/>
    </location>
</feature>
<feature type="transmembrane region" description="Helical" evidence="8">
    <location>
        <begin position="247"/>
        <end position="266"/>
    </location>
</feature>
<dbReference type="NCBIfam" id="TIGR00790">
    <property type="entry name" value="fnt"/>
    <property type="match status" value="1"/>
</dbReference>
<organism evidence="9 10">
    <name type="scientific">Candida maltosa (strain Xu316)</name>
    <name type="common">Yeast</name>
    <dbReference type="NCBI Taxonomy" id="1245528"/>
    <lineage>
        <taxon>Eukaryota</taxon>
        <taxon>Fungi</taxon>
        <taxon>Dikarya</taxon>
        <taxon>Ascomycota</taxon>
        <taxon>Saccharomycotina</taxon>
        <taxon>Pichiomycetes</taxon>
        <taxon>Debaryomycetaceae</taxon>
        <taxon>Candida/Lodderomyces clade</taxon>
        <taxon>Candida</taxon>
    </lineage>
</organism>
<evidence type="ECO:0000256" key="7">
    <source>
        <dbReference type="SAM" id="MobiDB-lite"/>
    </source>
</evidence>
<dbReference type="OMA" id="VITWYLH"/>
<dbReference type="OrthoDB" id="4829at2759"/>
<keyword evidence="4 8" id="KW-1133">Transmembrane helix</keyword>
<feature type="transmembrane region" description="Helical" evidence="8">
    <location>
        <begin position="33"/>
        <end position="54"/>
    </location>
</feature>
<feature type="transmembrane region" description="Helical" evidence="8">
    <location>
        <begin position="162"/>
        <end position="184"/>
    </location>
</feature>
<dbReference type="HOGENOM" id="CLU_020549_1_0_1"/>
<name>M3K4X4_CANMX</name>
<evidence type="ECO:0000313" key="9">
    <source>
        <dbReference type="EMBL" id="EMG50330.1"/>
    </source>
</evidence>
<comment type="subcellular location">
    <subcellularLocation>
        <location evidence="1">Membrane</location>
        <topology evidence="1">Multi-pass membrane protein</topology>
    </subcellularLocation>
</comment>
<comment type="caution">
    <text evidence="9">The sequence shown here is derived from an EMBL/GenBank/DDBJ whole genome shotgun (WGS) entry which is preliminary data.</text>
</comment>
<dbReference type="GO" id="GO:0015513">
    <property type="term" value="F:high-affinity secondary active nitrite transmembrane transporter activity"/>
    <property type="evidence" value="ECO:0007669"/>
    <property type="project" value="TreeGrafter"/>
</dbReference>
<reference evidence="9 10" key="1">
    <citation type="submission" date="2013-02" db="EMBL/GenBank/DDBJ databases">
        <title>Genome sequence of Candida maltosa Xu316, a potential industrial strain for xylitol and ethanol production.</title>
        <authorList>
            <person name="Yu J."/>
            <person name="Wang Q."/>
            <person name="Geng X."/>
            <person name="Bao W."/>
            <person name="He P."/>
            <person name="Cai J."/>
        </authorList>
    </citation>
    <scope>NUCLEOTIDE SEQUENCE [LARGE SCALE GENOMIC DNA]</scope>
    <source>
        <strain evidence="10">Xu316</strain>
    </source>
</reference>
<accession>M3K4X4</accession>
<keyword evidence="3 8" id="KW-0812">Transmembrane</keyword>
<evidence type="ECO:0000256" key="1">
    <source>
        <dbReference type="ARBA" id="ARBA00004141"/>
    </source>
</evidence>
<keyword evidence="10" id="KW-1185">Reference proteome</keyword>